<name>A0A975BH92_9BACT</name>
<dbReference type="EMBL" id="CP061800">
    <property type="protein sequence ID" value="QTA85477.1"/>
    <property type="molecule type" value="Genomic_DNA"/>
</dbReference>
<keyword evidence="2" id="KW-1185">Reference proteome</keyword>
<dbReference type="Proteomes" id="UP000663722">
    <property type="component" value="Chromosome"/>
</dbReference>
<evidence type="ECO:0000313" key="1">
    <source>
        <dbReference type="EMBL" id="QTA85477.1"/>
    </source>
</evidence>
<gene>
    <name evidence="1" type="ORF">dnm_014880</name>
</gene>
<evidence type="ECO:0000313" key="2">
    <source>
        <dbReference type="Proteomes" id="UP000663722"/>
    </source>
</evidence>
<dbReference type="KEGG" id="dmm:dnm_014880"/>
<reference evidence="1" key="1">
    <citation type="journal article" date="2021" name="Microb. Physiol.">
        <title>Proteogenomic Insights into the Physiology of Marine, Sulfate-Reducing, Filamentous Desulfonema limicola and Desulfonema magnum.</title>
        <authorList>
            <person name="Schnaars V."/>
            <person name="Wohlbrand L."/>
            <person name="Scheve S."/>
            <person name="Hinrichs C."/>
            <person name="Reinhardt R."/>
            <person name="Rabus R."/>
        </authorList>
    </citation>
    <scope>NUCLEOTIDE SEQUENCE</scope>
    <source>
        <strain evidence="1">4be13</strain>
    </source>
</reference>
<organism evidence="1 2">
    <name type="scientific">Desulfonema magnum</name>
    <dbReference type="NCBI Taxonomy" id="45655"/>
    <lineage>
        <taxon>Bacteria</taxon>
        <taxon>Pseudomonadati</taxon>
        <taxon>Thermodesulfobacteriota</taxon>
        <taxon>Desulfobacteria</taxon>
        <taxon>Desulfobacterales</taxon>
        <taxon>Desulfococcaceae</taxon>
        <taxon>Desulfonema</taxon>
    </lineage>
</organism>
<protein>
    <submittedName>
        <fullName evidence="1">Uncharacterized protein</fullName>
    </submittedName>
</protein>
<proteinExistence type="predicted"/>
<sequence length="39" mass="4443">MPDLLNTLKIGVFFGITRKKILANYVSDVYIKGTYDFMG</sequence>
<accession>A0A975BH92</accession>
<dbReference type="AlphaFoldDB" id="A0A975BH92"/>